<dbReference type="InterPro" id="IPR022398">
    <property type="entry name" value="Peptidase_S8_His-AS"/>
</dbReference>
<feature type="active site" description="Charge relay system" evidence="6">
    <location>
        <position position="135"/>
    </location>
</feature>
<dbReference type="CDD" id="cd07477">
    <property type="entry name" value="Peptidases_S8_Subtilisin_subset"/>
    <property type="match status" value="1"/>
</dbReference>
<feature type="coiled-coil region" evidence="8">
    <location>
        <begin position="615"/>
        <end position="642"/>
    </location>
</feature>
<evidence type="ECO:0000313" key="11">
    <source>
        <dbReference type="Proteomes" id="UP000600565"/>
    </source>
</evidence>
<comment type="caution">
    <text evidence="10">The sequence shown here is derived from an EMBL/GenBank/DDBJ whole genome shotgun (WGS) entry which is preliminary data.</text>
</comment>
<dbReference type="Proteomes" id="UP000600565">
    <property type="component" value="Unassembled WGS sequence"/>
</dbReference>
<dbReference type="InterPro" id="IPR036852">
    <property type="entry name" value="Peptidase_S8/S53_dom_sf"/>
</dbReference>
<feature type="active site" description="Charge relay system" evidence="6">
    <location>
        <position position="321"/>
    </location>
</feature>
<dbReference type="InterPro" id="IPR050131">
    <property type="entry name" value="Peptidase_S8_subtilisin-like"/>
</dbReference>
<dbReference type="InterPro" id="IPR037045">
    <property type="entry name" value="S8pro/Inhibitor_I9_sf"/>
</dbReference>
<dbReference type="PROSITE" id="PS00137">
    <property type="entry name" value="SUBTILASE_HIS"/>
    <property type="match status" value="1"/>
</dbReference>
<reference evidence="10 11" key="1">
    <citation type="submission" date="2020-08" db="EMBL/GenBank/DDBJ databases">
        <title>A Genomic Blueprint of the Chicken Gut Microbiome.</title>
        <authorList>
            <person name="Gilroy R."/>
            <person name="Ravi A."/>
            <person name="Getino M."/>
            <person name="Pursley I."/>
            <person name="Horton D.L."/>
            <person name="Alikhan N.-F."/>
            <person name="Baker D."/>
            <person name="Gharbi K."/>
            <person name="Hall N."/>
            <person name="Watson M."/>
            <person name="Adriaenssens E.M."/>
            <person name="Foster-Nyarko E."/>
            <person name="Jarju S."/>
            <person name="Secka A."/>
            <person name="Antonio M."/>
            <person name="Oren A."/>
            <person name="Chaudhuri R."/>
            <person name="La Ragione R.M."/>
            <person name="Hildebrand F."/>
            <person name="Pallen M.J."/>
        </authorList>
    </citation>
    <scope>NUCLEOTIDE SEQUENCE [LARGE SCALE GENOMIC DNA]</scope>
    <source>
        <strain evidence="10 11">Sa1YVA6</strain>
    </source>
</reference>
<dbReference type="InterPro" id="IPR000209">
    <property type="entry name" value="Peptidase_S8/S53_dom"/>
</dbReference>
<dbReference type="RefSeq" id="WP_191703155.1">
    <property type="nucleotide sequence ID" value="NZ_JACSPW010000004.1"/>
</dbReference>
<protein>
    <submittedName>
        <fullName evidence="10">S8 family peptidase</fullName>
    </submittedName>
</protein>
<organism evidence="10 11">
    <name type="scientific">Solibacillus merdavium</name>
    <dbReference type="NCBI Taxonomy" id="2762218"/>
    <lineage>
        <taxon>Bacteria</taxon>
        <taxon>Bacillati</taxon>
        <taxon>Bacillota</taxon>
        <taxon>Bacilli</taxon>
        <taxon>Bacillales</taxon>
        <taxon>Caryophanaceae</taxon>
        <taxon>Solibacillus</taxon>
    </lineage>
</organism>
<dbReference type="Gene3D" id="3.30.70.80">
    <property type="entry name" value="Peptidase S8 propeptide/proteinase inhibitor I9"/>
    <property type="match status" value="1"/>
</dbReference>
<evidence type="ECO:0000256" key="4">
    <source>
        <dbReference type="ARBA" id="ARBA00022801"/>
    </source>
</evidence>
<name>A0ABR8XKT9_9BACL</name>
<dbReference type="SUPFAM" id="SSF52743">
    <property type="entry name" value="Subtilisin-like"/>
    <property type="match status" value="1"/>
</dbReference>
<dbReference type="InterPro" id="IPR023827">
    <property type="entry name" value="Peptidase_S8_Asp-AS"/>
</dbReference>
<keyword evidence="2 6" id="KW-0645">Protease</keyword>
<keyword evidence="3" id="KW-0479">Metal-binding</keyword>
<gene>
    <name evidence="10" type="ORF">H9632_05690</name>
</gene>
<dbReference type="PANTHER" id="PTHR43806:SF11">
    <property type="entry name" value="CEREVISIN-RELATED"/>
    <property type="match status" value="1"/>
</dbReference>
<dbReference type="EMBL" id="JACSPW010000004">
    <property type="protein sequence ID" value="MBD8032552.1"/>
    <property type="molecule type" value="Genomic_DNA"/>
</dbReference>
<dbReference type="InterPro" id="IPR015500">
    <property type="entry name" value="Peptidase_S8_subtilisin-rel"/>
</dbReference>
<evidence type="ECO:0000256" key="1">
    <source>
        <dbReference type="ARBA" id="ARBA00011073"/>
    </source>
</evidence>
<comment type="similarity">
    <text evidence="1 6 7">Belongs to the peptidase S8 family.</text>
</comment>
<dbReference type="PROSITE" id="PS00136">
    <property type="entry name" value="SUBTILASE_ASP"/>
    <property type="match status" value="1"/>
</dbReference>
<keyword evidence="4 6" id="KW-0378">Hydrolase</keyword>
<dbReference type="PROSITE" id="PS00138">
    <property type="entry name" value="SUBTILASE_SER"/>
    <property type="match status" value="1"/>
</dbReference>
<evidence type="ECO:0000256" key="6">
    <source>
        <dbReference type="PROSITE-ProRule" id="PRU01240"/>
    </source>
</evidence>
<evidence type="ECO:0000313" key="10">
    <source>
        <dbReference type="EMBL" id="MBD8032552.1"/>
    </source>
</evidence>
<dbReference type="Pfam" id="PF00082">
    <property type="entry name" value="Peptidase_S8"/>
    <property type="match status" value="1"/>
</dbReference>
<feature type="domain" description="Peptidase S8/S53" evidence="9">
    <location>
        <begin position="126"/>
        <end position="369"/>
    </location>
</feature>
<proteinExistence type="inferred from homology"/>
<evidence type="ECO:0000256" key="2">
    <source>
        <dbReference type="ARBA" id="ARBA00022670"/>
    </source>
</evidence>
<keyword evidence="5 6" id="KW-0720">Serine protease</keyword>
<keyword evidence="8" id="KW-0175">Coiled coil</keyword>
<dbReference type="InterPro" id="IPR023828">
    <property type="entry name" value="Peptidase_S8_Ser-AS"/>
</dbReference>
<evidence type="ECO:0000259" key="9">
    <source>
        <dbReference type="Pfam" id="PF00082"/>
    </source>
</evidence>
<dbReference type="PANTHER" id="PTHR43806">
    <property type="entry name" value="PEPTIDASE S8"/>
    <property type="match status" value="1"/>
</dbReference>
<dbReference type="PRINTS" id="PR00723">
    <property type="entry name" value="SUBTILISIN"/>
</dbReference>
<evidence type="ECO:0000256" key="8">
    <source>
        <dbReference type="SAM" id="Coils"/>
    </source>
</evidence>
<dbReference type="PROSITE" id="PS51892">
    <property type="entry name" value="SUBTILASE"/>
    <property type="match status" value="1"/>
</dbReference>
<evidence type="ECO:0000256" key="7">
    <source>
        <dbReference type="RuleBase" id="RU003355"/>
    </source>
</evidence>
<dbReference type="Gene3D" id="3.40.50.200">
    <property type="entry name" value="Peptidase S8/S53 domain"/>
    <property type="match status" value="1"/>
</dbReference>
<evidence type="ECO:0000256" key="3">
    <source>
        <dbReference type="ARBA" id="ARBA00022723"/>
    </source>
</evidence>
<accession>A0ABR8XKT9</accession>
<dbReference type="InterPro" id="IPR034202">
    <property type="entry name" value="Subtilisin_Carlsberg-like"/>
</dbReference>
<feature type="active site" description="Charge relay system" evidence="6">
    <location>
        <position position="163"/>
    </location>
</feature>
<evidence type="ECO:0000256" key="5">
    <source>
        <dbReference type="ARBA" id="ARBA00022825"/>
    </source>
</evidence>
<keyword evidence="11" id="KW-1185">Reference proteome</keyword>
<sequence length="665" mass="74040">MKKVIFGIVLFFVMMMLTPLSSGEAASEQQTNIIVKYAAEYDKKQIIQQSDSVIKEYNQLPLLEINISEERLQALKKDKHIEFYEENLSFSIQHQFKVANLSTAELERWNLKAMDVQQGWNAGFTGEGVKIAIIDSGVANHSDLTIAGGVAFVGDSYEDDHGHGTHVAGIITGKHNGTGVAGIAPNAEVYALKAIGKDGKGDVSDVLKAIDWAIENKVDIINLSFGDLEYAKSLHEGVKKAADNGIMIVAASGNEGNDNGTGNTINYPARHDEVISVASINRQFKRSSFSGTGDTNDFAAPGEEIYSTYLNGQYATYNGTSMATPHITGLLALLMEQYPYATPAELREGLRYIAEDLGDVGYDTLYGYGLPKIQLPNSQVINEILNSDVSVKSKFSKIETMPNTIEKLALKNEWNKSQQTIITQIDQILADFAKNPNEQKNNQLNELLTEVVSTDLKFRKQKEIDAVIAALIEPAVNAVNVFSKNKTIYNYKKADAELKKLPSLKAKQELEIALNEGLQLFAKNAIDSIAQYEKQPTKKNYDYAHFSINSLPDSSIKSDLMEKMNKQVQTAVKQATAKISLYEKKQTLKNYNNAKEFIQAIFDDKQRTLLEKKIQKTVNNNMAKAKVRVANYEKKKTETNRNLAIKLVRELPNSKEKEQLLKRLK</sequence>